<evidence type="ECO:0000313" key="1">
    <source>
        <dbReference type="EMBL" id="KAL3506753.1"/>
    </source>
</evidence>
<keyword evidence="2" id="KW-1185">Reference proteome</keyword>
<proteinExistence type="predicted"/>
<reference evidence="1 2" key="1">
    <citation type="submission" date="2024-11" db="EMBL/GenBank/DDBJ databases">
        <title>A near-complete genome assembly of Cinchona calisaya.</title>
        <authorList>
            <person name="Lian D.C."/>
            <person name="Zhao X.W."/>
            <person name="Wei L."/>
        </authorList>
    </citation>
    <scope>NUCLEOTIDE SEQUENCE [LARGE SCALE GENOMIC DNA]</scope>
    <source>
        <tissue evidence="1">Nenye</tissue>
    </source>
</reference>
<name>A0ABD2YIB1_9GENT</name>
<gene>
    <name evidence="1" type="ORF">ACH5RR_032135</name>
</gene>
<dbReference type="EMBL" id="JBJUIK010000013">
    <property type="protein sequence ID" value="KAL3506753.1"/>
    <property type="molecule type" value="Genomic_DNA"/>
</dbReference>
<dbReference type="PANTHER" id="PTHR33710">
    <property type="entry name" value="BNAC02G09200D PROTEIN"/>
    <property type="match status" value="1"/>
</dbReference>
<comment type="caution">
    <text evidence="1">The sequence shown here is derived from an EMBL/GenBank/DDBJ whole genome shotgun (WGS) entry which is preliminary data.</text>
</comment>
<organism evidence="1 2">
    <name type="scientific">Cinchona calisaya</name>
    <dbReference type="NCBI Taxonomy" id="153742"/>
    <lineage>
        <taxon>Eukaryota</taxon>
        <taxon>Viridiplantae</taxon>
        <taxon>Streptophyta</taxon>
        <taxon>Embryophyta</taxon>
        <taxon>Tracheophyta</taxon>
        <taxon>Spermatophyta</taxon>
        <taxon>Magnoliopsida</taxon>
        <taxon>eudicotyledons</taxon>
        <taxon>Gunneridae</taxon>
        <taxon>Pentapetalae</taxon>
        <taxon>asterids</taxon>
        <taxon>lamiids</taxon>
        <taxon>Gentianales</taxon>
        <taxon>Rubiaceae</taxon>
        <taxon>Cinchonoideae</taxon>
        <taxon>Cinchoneae</taxon>
        <taxon>Cinchona</taxon>
    </lineage>
</organism>
<protein>
    <submittedName>
        <fullName evidence="1">Uncharacterized protein</fullName>
    </submittedName>
</protein>
<evidence type="ECO:0000313" key="2">
    <source>
        <dbReference type="Proteomes" id="UP001630127"/>
    </source>
</evidence>
<sequence length="113" mass="13514">MNDFDACISTCDVEDVPFKDCNFPWCNRKEGFDRIYCKLDRIMSNVQWFLEFPNMEAEFLAPGIFYHWPSFLSLQKKFNAGPKSFKFHFFQLNHPDYSVLLQKVWSQRIQGIL</sequence>
<dbReference type="PANTHER" id="PTHR33710:SF64">
    <property type="entry name" value="ENDONUCLEASE_EXONUCLEASE_PHOSPHATASE DOMAIN-CONTAINING PROTEIN"/>
    <property type="match status" value="1"/>
</dbReference>
<dbReference type="Proteomes" id="UP001630127">
    <property type="component" value="Unassembled WGS sequence"/>
</dbReference>
<dbReference type="AlphaFoldDB" id="A0ABD2YIB1"/>
<accession>A0ABD2YIB1</accession>